<comment type="similarity">
    <text evidence="1">Belongs to the N(4)/N(6)-methyltransferase family.</text>
</comment>
<dbReference type="PANTHER" id="PTHR42933:SF1">
    <property type="entry name" value="SITE-SPECIFIC DNA-METHYLTRANSFERASE (ADENINE-SPECIFIC)"/>
    <property type="match status" value="1"/>
</dbReference>
<evidence type="ECO:0000313" key="10">
    <source>
        <dbReference type="EMBL" id="VYS72542.1"/>
    </source>
</evidence>
<dbReference type="GO" id="GO:0003677">
    <property type="term" value="F:DNA binding"/>
    <property type="evidence" value="ECO:0007669"/>
    <property type="project" value="InterPro"/>
</dbReference>
<organism evidence="10">
    <name type="scientific">Schaalia odontolytica</name>
    <dbReference type="NCBI Taxonomy" id="1660"/>
    <lineage>
        <taxon>Bacteria</taxon>
        <taxon>Bacillati</taxon>
        <taxon>Actinomycetota</taxon>
        <taxon>Actinomycetes</taxon>
        <taxon>Actinomycetales</taxon>
        <taxon>Actinomycetaceae</taxon>
        <taxon>Schaalia</taxon>
    </lineage>
</organism>
<gene>
    <name evidence="10" type="ORF">AOLFYP35_00037</name>
</gene>
<evidence type="ECO:0000256" key="3">
    <source>
        <dbReference type="ARBA" id="ARBA00022603"/>
    </source>
</evidence>
<dbReference type="AlphaFoldDB" id="A0A6N2QVG6"/>
<feature type="domain" description="DNA methylase adenine-specific" evidence="8">
    <location>
        <begin position="142"/>
        <end position="188"/>
    </location>
</feature>
<dbReference type="EMBL" id="CACRSM010000001">
    <property type="protein sequence ID" value="VYS72542.1"/>
    <property type="molecule type" value="Genomic_DNA"/>
</dbReference>
<sequence length="211" mass="22912">MAAVEERAELHKTIWRIANDLRGSVDEANAFDYAALSDEVAESDRAGIIKDKGFFIRPSDLFANVRTRAASDENLNETLAQAFRSIEDSAKGSGSESDLRGLFDDVDVNATKLGNTVAERNAKLVKIMESIGGLPLDHGSAKIDAFGDAYEFLMKMYASSAGKSEGEFYTPQEVAQVLAMIAEDGRKKVGRVYEAFHPTWLQNGGTVPLAA</sequence>
<evidence type="ECO:0000256" key="7">
    <source>
        <dbReference type="ARBA" id="ARBA00047942"/>
    </source>
</evidence>
<accession>A0A6N2QVG6</accession>
<dbReference type="InterPro" id="IPR029063">
    <property type="entry name" value="SAM-dependent_MTases_sf"/>
</dbReference>
<dbReference type="InterPro" id="IPR051537">
    <property type="entry name" value="DNA_Adenine_Mtase"/>
</dbReference>
<dbReference type="PANTHER" id="PTHR42933">
    <property type="entry name" value="SLR6095 PROTEIN"/>
    <property type="match status" value="1"/>
</dbReference>
<keyword evidence="4" id="KW-0808">Transferase</keyword>
<dbReference type="GO" id="GO:0032259">
    <property type="term" value="P:methylation"/>
    <property type="evidence" value="ECO:0007669"/>
    <property type="project" value="UniProtKB-KW"/>
</dbReference>
<dbReference type="Gene3D" id="1.20.1260.30">
    <property type="match status" value="1"/>
</dbReference>
<dbReference type="InterPro" id="IPR038333">
    <property type="entry name" value="T1MK-like_N_sf"/>
</dbReference>
<evidence type="ECO:0000256" key="1">
    <source>
        <dbReference type="ARBA" id="ARBA00006594"/>
    </source>
</evidence>
<evidence type="ECO:0000256" key="5">
    <source>
        <dbReference type="ARBA" id="ARBA00022691"/>
    </source>
</evidence>
<protein>
    <recommendedName>
        <fullName evidence="2">site-specific DNA-methyltransferase (adenine-specific)</fullName>
        <ecNumber evidence="2">2.1.1.72</ecNumber>
    </recommendedName>
</protein>
<dbReference type="EC" id="2.1.1.72" evidence="2"/>
<feature type="domain" description="N6 adenine-specific DNA methyltransferase N-terminal" evidence="9">
    <location>
        <begin position="10"/>
        <end position="130"/>
    </location>
</feature>
<evidence type="ECO:0000256" key="4">
    <source>
        <dbReference type="ARBA" id="ARBA00022679"/>
    </source>
</evidence>
<evidence type="ECO:0000259" key="8">
    <source>
        <dbReference type="Pfam" id="PF02384"/>
    </source>
</evidence>
<name>A0A6N2QVG6_9ACTO</name>
<dbReference type="InterPro" id="IPR022749">
    <property type="entry name" value="D12N6_MeTrfase_N"/>
</dbReference>
<evidence type="ECO:0000259" key="9">
    <source>
        <dbReference type="Pfam" id="PF12161"/>
    </source>
</evidence>
<dbReference type="Pfam" id="PF12161">
    <property type="entry name" value="HsdM_N"/>
    <property type="match status" value="1"/>
</dbReference>
<dbReference type="InterPro" id="IPR003356">
    <property type="entry name" value="DNA_methylase_A-5"/>
</dbReference>
<evidence type="ECO:0000256" key="6">
    <source>
        <dbReference type="ARBA" id="ARBA00022747"/>
    </source>
</evidence>
<dbReference type="SUPFAM" id="SSF53335">
    <property type="entry name" value="S-adenosyl-L-methionine-dependent methyltransferases"/>
    <property type="match status" value="1"/>
</dbReference>
<evidence type="ECO:0000256" key="2">
    <source>
        <dbReference type="ARBA" id="ARBA00011900"/>
    </source>
</evidence>
<keyword evidence="5" id="KW-0949">S-adenosyl-L-methionine</keyword>
<dbReference type="GO" id="GO:0009307">
    <property type="term" value="P:DNA restriction-modification system"/>
    <property type="evidence" value="ECO:0007669"/>
    <property type="project" value="UniProtKB-KW"/>
</dbReference>
<dbReference type="GO" id="GO:0008170">
    <property type="term" value="F:N-methyltransferase activity"/>
    <property type="evidence" value="ECO:0007669"/>
    <property type="project" value="InterPro"/>
</dbReference>
<dbReference type="Pfam" id="PF02384">
    <property type="entry name" value="N6_Mtase"/>
    <property type="match status" value="1"/>
</dbReference>
<comment type="catalytic activity">
    <reaction evidence="7">
        <text>a 2'-deoxyadenosine in DNA + S-adenosyl-L-methionine = an N(6)-methyl-2'-deoxyadenosine in DNA + S-adenosyl-L-homocysteine + H(+)</text>
        <dbReference type="Rhea" id="RHEA:15197"/>
        <dbReference type="Rhea" id="RHEA-COMP:12418"/>
        <dbReference type="Rhea" id="RHEA-COMP:12419"/>
        <dbReference type="ChEBI" id="CHEBI:15378"/>
        <dbReference type="ChEBI" id="CHEBI:57856"/>
        <dbReference type="ChEBI" id="CHEBI:59789"/>
        <dbReference type="ChEBI" id="CHEBI:90615"/>
        <dbReference type="ChEBI" id="CHEBI:90616"/>
        <dbReference type="EC" id="2.1.1.72"/>
    </reaction>
</comment>
<reference evidence="10" key="1">
    <citation type="submission" date="2019-11" db="EMBL/GenBank/DDBJ databases">
        <authorList>
            <person name="Feng L."/>
        </authorList>
    </citation>
    <scope>NUCLEOTIDE SEQUENCE</scope>
    <source>
        <strain evidence="10">AodontolyticusLFYP35</strain>
    </source>
</reference>
<dbReference type="GO" id="GO:0009007">
    <property type="term" value="F:site-specific DNA-methyltransferase (adenine-specific) activity"/>
    <property type="evidence" value="ECO:0007669"/>
    <property type="project" value="UniProtKB-EC"/>
</dbReference>
<keyword evidence="6" id="KW-0680">Restriction system</keyword>
<keyword evidence="3 10" id="KW-0489">Methyltransferase</keyword>
<proteinExistence type="inferred from homology"/>